<accession>A0ABU4DQ03</accession>
<organism evidence="2 3">
    <name type="scientific">Deinococcus arenicola</name>
    <dbReference type="NCBI Taxonomy" id="2994950"/>
    <lineage>
        <taxon>Bacteria</taxon>
        <taxon>Thermotogati</taxon>
        <taxon>Deinococcota</taxon>
        <taxon>Deinococci</taxon>
        <taxon>Deinococcales</taxon>
        <taxon>Deinococcaceae</taxon>
        <taxon>Deinococcus</taxon>
    </lineage>
</organism>
<feature type="compositionally biased region" description="Low complexity" evidence="1">
    <location>
        <begin position="27"/>
        <end position="38"/>
    </location>
</feature>
<dbReference type="EMBL" id="JAPMIV010000006">
    <property type="protein sequence ID" value="MDV6374062.1"/>
    <property type="molecule type" value="Genomic_DNA"/>
</dbReference>
<evidence type="ECO:0000313" key="3">
    <source>
        <dbReference type="Proteomes" id="UP001276150"/>
    </source>
</evidence>
<name>A0ABU4DQ03_9DEIO</name>
<gene>
    <name evidence="2" type="ORF">ORD21_05540</name>
</gene>
<feature type="compositionally biased region" description="Acidic residues" evidence="1">
    <location>
        <begin position="73"/>
        <end position="82"/>
    </location>
</feature>
<protein>
    <submittedName>
        <fullName evidence="2">Uncharacterized protein</fullName>
    </submittedName>
</protein>
<feature type="region of interest" description="Disordered" evidence="1">
    <location>
        <begin position="61"/>
        <end position="82"/>
    </location>
</feature>
<proteinExistence type="predicted"/>
<keyword evidence="3" id="KW-1185">Reference proteome</keyword>
<sequence>DAPYAALAVERSAPAPRPVQPQPTAPQPTASAAAPSRPGDIRAHPMYENIKGRFSGRVREIGKNRNPVAPVLESDEDEDGEG</sequence>
<comment type="caution">
    <text evidence="2">The sequence shown here is derived from an EMBL/GenBank/DDBJ whole genome shotgun (WGS) entry which is preliminary data.</text>
</comment>
<evidence type="ECO:0000256" key="1">
    <source>
        <dbReference type="SAM" id="MobiDB-lite"/>
    </source>
</evidence>
<feature type="non-terminal residue" evidence="2">
    <location>
        <position position="1"/>
    </location>
</feature>
<reference evidence="2 3" key="1">
    <citation type="submission" date="2022-11" db="EMBL/GenBank/DDBJ databases">
        <title>Deinococcus ZS9-10, Low Temperature and Draught-tolerating, UV-resistant Bacteria from Continental Antarctica.</title>
        <authorList>
            <person name="Cheng L."/>
        </authorList>
    </citation>
    <scope>NUCLEOTIDE SEQUENCE [LARGE SCALE GENOMIC DNA]</scope>
    <source>
        <strain evidence="2 3">ZS9-10</strain>
    </source>
</reference>
<feature type="compositionally biased region" description="Pro residues" evidence="1">
    <location>
        <begin position="15"/>
        <end position="26"/>
    </location>
</feature>
<evidence type="ECO:0000313" key="2">
    <source>
        <dbReference type="EMBL" id="MDV6374062.1"/>
    </source>
</evidence>
<dbReference type="Proteomes" id="UP001276150">
    <property type="component" value="Unassembled WGS sequence"/>
</dbReference>
<feature type="region of interest" description="Disordered" evidence="1">
    <location>
        <begin position="1"/>
        <end position="44"/>
    </location>
</feature>